<keyword evidence="2" id="KW-1185">Reference proteome</keyword>
<proteinExistence type="predicted"/>
<evidence type="ECO:0000313" key="2">
    <source>
        <dbReference type="Proteomes" id="UP000192284"/>
    </source>
</evidence>
<dbReference type="EMBL" id="MVHE01000012">
    <property type="protein sequence ID" value="ORA21922.1"/>
    <property type="molecule type" value="Genomic_DNA"/>
</dbReference>
<comment type="caution">
    <text evidence="1">The sequence shown here is derived from an EMBL/GenBank/DDBJ whole genome shotgun (WGS) entry which is preliminary data.</text>
</comment>
<accession>A0A1W9ZVW2</accession>
<name>A0A1W9ZVW2_MYCAN</name>
<reference evidence="1 2" key="1">
    <citation type="submission" date="2017-02" db="EMBL/GenBank/DDBJ databases">
        <title>The new phylogeny of genus Mycobacterium.</title>
        <authorList>
            <person name="Tortoli E."/>
            <person name="Trovato A."/>
            <person name="Cirillo D.M."/>
        </authorList>
    </citation>
    <scope>NUCLEOTIDE SEQUENCE [LARGE SCALE GENOMIC DNA]</scope>
    <source>
        <strain evidence="1 2">DSM 45057</strain>
    </source>
</reference>
<protein>
    <submittedName>
        <fullName evidence="1">Uncharacterized protein</fullName>
    </submittedName>
</protein>
<gene>
    <name evidence="1" type="ORF">BST12_10995</name>
</gene>
<dbReference type="Proteomes" id="UP000192284">
    <property type="component" value="Unassembled WGS sequence"/>
</dbReference>
<sequence length="240" mass="26373">MANESAVDASPPRSFTAVERLIKTLPPIESIWAALPNMAAVAELKQRERLLGVASLSGCAFESLHQIISDLNVYHVIIRHPPSVKAGAKQDLIAGRLNGATLLVNKTVTVRLDRAHFLLTGAGDFTVSRQLLRQIADRWHLPRRTVKACRINPVDYSPESELGLLTGMVSPFVAPSLSLEKLRGVVLLATPHIDAAADQMVAISLSPFESLVVRLVDFEALAFLYARRTYPHLPWTKMRG</sequence>
<dbReference type="AlphaFoldDB" id="A0A1W9ZVW2"/>
<organism evidence="1 2">
    <name type="scientific">Mycobacterium angelicum</name>
    <dbReference type="NCBI Taxonomy" id="470074"/>
    <lineage>
        <taxon>Bacteria</taxon>
        <taxon>Bacillati</taxon>
        <taxon>Actinomycetota</taxon>
        <taxon>Actinomycetes</taxon>
        <taxon>Mycobacteriales</taxon>
        <taxon>Mycobacteriaceae</taxon>
        <taxon>Mycobacterium</taxon>
    </lineage>
</organism>
<evidence type="ECO:0000313" key="1">
    <source>
        <dbReference type="EMBL" id="ORA21922.1"/>
    </source>
</evidence>